<dbReference type="PANTHER" id="PTHR43375:SF1">
    <property type="entry name" value="OROTIDINE 5'-PHOSPHATE DECARBOXYLASE"/>
    <property type="match status" value="1"/>
</dbReference>
<dbReference type="PANTHER" id="PTHR43375">
    <property type="entry name" value="OROTIDINE 5'-PHOSPHATE DECARBOXYLASE"/>
    <property type="match status" value="1"/>
</dbReference>
<dbReference type="Proteomes" id="UP000462152">
    <property type="component" value="Unassembled WGS sequence"/>
</dbReference>
<dbReference type="GO" id="GO:0044205">
    <property type="term" value="P:'de novo' UMP biosynthetic process"/>
    <property type="evidence" value="ECO:0007669"/>
    <property type="project" value="UniProtKB-UniRule"/>
</dbReference>
<dbReference type="PROSITE" id="PS00156">
    <property type="entry name" value="OMPDECASE"/>
    <property type="match status" value="1"/>
</dbReference>
<organism evidence="9 10">
    <name type="scientific">Rothia koreensis</name>
    <dbReference type="NCBI Taxonomy" id="592378"/>
    <lineage>
        <taxon>Bacteria</taxon>
        <taxon>Bacillati</taxon>
        <taxon>Actinomycetota</taxon>
        <taxon>Actinomycetes</taxon>
        <taxon>Micrococcales</taxon>
        <taxon>Micrococcaceae</taxon>
        <taxon>Rothia</taxon>
    </lineage>
</organism>
<name>A0A7K1LGR1_9MICC</name>
<feature type="active site" description="Proton donor" evidence="7">
    <location>
        <position position="99"/>
    </location>
</feature>
<dbReference type="NCBIfam" id="TIGR02127">
    <property type="entry name" value="pyrF_sub2"/>
    <property type="match status" value="1"/>
</dbReference>
<dbReference type="InterPro" id="IPR001754">
    <property type="entry name" value="OMPdeCOase_dom"/>
</dbReference>
<feature type="domain" description="Orotidine 5'-phosphate decarboxylase" evidence="8">
    <location>
        <begin position="20"/>
        <end position="270"/>
    </location>
</feature>
<dbReference type="AlphaFoldDB" id="A0A7K1LGR1"/>
<keyword evidence="4 7" id="KW-0665">Pyrimidine biosynthesis</keyword>
<gene>
    <name evidence="7 9" type="primary">pyrF</name>
    <name evidence="9" type="ORF">GMA10_04000</name>
</gene>
<comment type="pathway">
    <text evidence="1 7">Pyrimidine metabolism; UMP biosynthesis via de novo pathway; UMP from orotate: step 2/2.</text>
</comment>
<evidence type="ECO:0000256" key="1">
    <source>
        <dbReference type="ARBA" id="ARBA00004861"/>
    </source>
</evidence>
<dbReference type="RefSeq" id="WP_129314427.1">
    <property type="nucleotide sequence ID" value="NZ_NOIQ01000001.1"/>
</dbReference>
<evidence type="ECO:0000313" key="10">
    <source>
        <dbReference type="Proteomes" id="UP000462152"/>
    </source>
</evidence>
<evidence type="ECO:0000313" key="9">
    <source>
        <dbReference type="EMBL" id="MUN54384.1"/>
    </source>
</evidence>
<evidence type="ECO:0000256" key="4">
    <source>
        <dbReference type="ARBA" id="ARBA00022975"/>
    </source>
</evidence>
<proteinExistence type="inferred from homology"/>
<evidence type="ECO:0000256" key="7">
    <source>
        <dbReference type="HAMAP-Rule" id="MF_01215"/>
    </source>
</evidence>
<dbReference type="SMART" id="SM00934">
    <property type="entry name" value="OMPdecase"/>
    <property type="match status" value="1"/>
</dbReference>
<protein>
    <recommendedName>
        <fullName evidence="7">Orotidine 5'-phosphate decarboxylase</fullName>
        <ecNumber evidence="7">4.1.1.23</ecNumber>
    </recommendedName>
    <alternativeName>
        <fullName evidence="7">OMP decarboxylase</fullName>
        <shortName evidence="7">OMPDCase</shortName>
        <shortName evidence="7">OMPdecase</shortName>
    </alternativeName>
</protein>
<dbReference type="Gene3D" id="3.20.20.70">
    <property type="entry name" value="Aldolase class I"/>
    <property type="match status" value="1"/>
</dbReference>
<dbReference type="HAMAP" id="MF_01215">
    <property type="entry name" value="OMPdecase_type2"/>
    <property type="match status" value="1"/>
</dbReference>
<keyword evidence="10" id="KW-1185">Reference proteome</keyword>
<comment type="catalytic activity">
    <reaction evidence="6 7">
        <text>orotidine 5'-phosphate + H(+) = UMP + CO2</text>
        <dbReference type="Rhea" id="RHEA:11596"/>
        <dbReference type="ChEBI" id="CHEBI:15378"/>
        <dbReference type="ChEBI" id="CHEBI:16526"/>
        <dbReference type="ChEBI" id="CHEBI:57538"/>
        <dbReference type="ChEBI" id="CHEBI:57865"/>
        <dbReference type="EC" id="4.1.1.23"/>
    </reaction>
</comment>
<reference evidence="9 10" key="1">
    <citation type="submission" date="2019-12" db="EMBL/GenBank/DDBJ databases">
        <authorList>
            <person name="Li J."/>
            <person name="Shi Y."/>
            <person name="Xu G."/>
            <person name="Xiao D."/>
            <person name="Ran X."/>
        </authorList>
    </citation>
    <scope>NUCLEOTIDE SEQUENCE [LARGE SCALE GENOMIC DNA]</scope>
    <source>
        <strain evidence="9 10">JCM 15915</strain>
    </source>
</reference>
<evidence type="ECO:0000256" key="3">
    <source>
        <dbReference type="ARBA" id="ARBA00022793"/>
    </source>
</evidence>
<accession>A0A7K1LGR1</accession>
<dbReference type="InterPro" id="IPR013785">
    <property type="entry name" value="Aldolase_TIM"/>
</dbReference>
<dbReference type="GO" id="GO:0006207">
    <property type="term" value="P:'de novo' pyrimidine nucleobase biosynthetic process"/>
    <property type="evidence" value="ECO:0007669"/>
    <property type="project" value="InterPro"/>
</dbReference>
<evidence type="ECO:0000259" key="8">
    <source>
        <dbReference type="SMART" id="SM00934"/>
    </source>
</evidence>
<dbReference type="CDD" id="cd04725">
    <property type="entry name" value="OMP_decarboxylase_like"/>
    <property type="match status" value="1"/>
</dbReference>
<sequence length="290" mass="29259">MGTASPAGDRLYLAMREKGPLCVGIDPHPGLLDAWGLADDVGGLETFALTVMDAIGGEVASVKPQVALFERHGAAGLGVLEQVIARGKDSGTQVVCDAKRGDIGSTMAAYADAWLSERSGLAGDAVTLSPYLGFGSLSPALDAAAEHGRGTFVLALTSNPEGADVQHRGGQDSVAKSVVDQAAAENGLHEWTHAGPCGLVVGATVGPALDALGISLANFNGLILAPGYGAQGATADDLARVFNGAGDRVVVANSRGVLRHGPDPDALSSAARRCNEELIQALGQEAGSSS</sequence>
<dbReference type="EMBL" id="WOGT01000001">
    <property type="protein sequence ID" value="MUN54384.1"/>
    <property type="molecule type" value="Genomic_DNA"/>
</dbReference>
<keyword evidence="3 7" id="KW-0210">Decarboxylase</keyword>
<dbReference type="OrthoDB" id="9808470at2"/>
<comment type="similarity">
    <text evidence="2 7">Belongs to the OMP decarboxylase family. Type 2 subfamily.</text>
</comment>
<dbReference type="InterPro" id="IPR018089">
    <property type="entry name" value="OMPdecase_AS"/>
</dbReference>
<evidence type="ECO:0000256" key="5">
    <source>
        <dbReference type="ARBA" id="ARBA00023239"/>
    </source>
</evidence>
<dbReference type="InterPro" id="IPR011060">
    <property type="entry name" value="RibuloseP-bd_barrel"/>
</dbReference>
<keyword evidence="5 7" id="KW-0456">Lyase</keyword>
<comment type="caution">
    <text evidence="9">The sequence shown here is derived from an EMBL/GenBank/DDBJ whole genome shotgun (WGS) entry which is preliminary data.</text>
</comment>
<dbReference type="GO" id="GO:0004590">
    <property type="term" value="F:orotidine-5'-phosphate decarboxylase activity"/>
    <property type="evidence" value="ECO:0007669"/>
    <property type="project" value="UniProtKB-UniRule"/>
</dbReference>
<dbReference type="UniPathway" id="UPA00070">
    <property type="reaction ID" value="UER00120"/>
</dbReference>
<evidence type="ECO:0000256" key="2">
    <source>
        <dbReference type="ARBA" id="ARBA00008847"/>
    </source>
</evidence>
<dbReference type="SUPFAM" id="SSF51366">
    <property type="entry name" value="Ribulose-phoshate binding barrel"/>
    <property type="match status" value="1"/>
</dbReference>
<dbReference type="Pfam" id="PF00215">
    <property type="entry name" value="OMPdecase"/>
    <property type="match status" value="1"/>
</dbReference>
<dbReference type="InterPro" id="IPR011995">
    <property type="entry name" value="OMPdecase_type-2"/>
</dbReference>
<evidence type="ECO:0000256" key="6">
    <source>
        <dbReference type="ARBA" id="ARBA00049157"/>
    </source>
</evidence>
<dbReference type="EC" id="4.1.1.23" evidence="7"/>